<feature type="region of interest" description="Disordered" evidence="1">
    <location>
        <begin position="23"/>
        <end position="42"/>
    </location>
</feature>
<reference evidence="2" key="1">
    <citation type="journal article" date="2020" name="J Insects Food Feed">
        <title>The yellow mealworm (Tenebrio molitor) genome: a resource for the emerging insects as food and feed industry.</title>
        <authorList>
            <person name="Eriksson T."/>
            <person name="Andere A."/>
            <person name="Kelstrup H."/>
            <person name="Emery V."/>
            <person name="Picard C."/>
        </authorList>
    </citation>
    <scope>NUCLEOTIDE SEQUENCE</scope>
    <source>
        <strain evidence="2">Stoneville</strain>
        <tissue evidence="2">Whole head</tissue>
    </source>
</reference>
<gene>
    <name evidence="2" type="ORF">GEV33_012600</name>
</gene>
<comment type="caution">
    <text evidence="2">The sequence shown here is derived from an EMBL/GenBank/DDBJ whole genome shotgun (WGS) entry which is preliminary data.</text>
</comment>
<reference evidence="2" key="2">
    <citation type="submission" date="2021-08" db="EMBL/GenBank/DDBJ databases">
        <authorList>
            <person name="Eriksson T."/>
        </authorList>
    </citation>
    <scope>NUCLEOTIDE SEQUENCE</scope>
    <source>
        <strain evidence="2">Stoneville</strain>
        <tissue evidence="2">Whole head</tissue>
    </source>
</reference>
<name>A0A8J6H9F2_TENMO</name>
<organism evidence="2 3">
    <name type="scientific">Tenebrio molitor</name>
    <name type="common">Yellow mealworm beetle</name>
    <dbReference type="NCBI Taxonomy" id="7067"/>
    <lineage>
        <taxon>Eukaryota</taxon>
        <taxon>Metazoa</taxon>
        <taxon>Ecdysozoa</taxon>
        <taxon>Arthropoda</taxon>
        <taxon>Hexapoda</taxon>
        <taxon>Insecta</taxon>
        <taxon>Pterygota</taxon>
        <taxon>Neoptera</taxon>
        <taxon>Endopterygota</taxon>
        <taxon>Coleoptera</taxon>
        <taxon>Polyphaga</taxon>
        <taxon>Cucujiformia</taxon>
        <taxon>Tenebrionidae</taxon>
        <taxon>Tenebrio</taxon>
    </lineage>
</organism>
<evidence type="ECO:0000313" key="2">
    <source>
        <dbReference type="EMBL" id="KAH0810191.1"/>
    </source>
</evidence>
<dbReference type="Proteomes" id="UP000719412">
    <property type="component" value="Unassembled WGS sequence"/>
</dbReference>
<proteinExistence type="predicted"/>
<accession>A0A8J6H9F2</accession>
<sequence length="457" mass="53086">MRFKVGTIAFKFGHLASVAVRRDRTNASGDSPGIKKSRSSLNPAVMTGFAPPDIFRLYKEATTTSRNSASLPDNPVRNKCQNQRVRVFRHHLTQNLVDGETFESVGFSDFLTMNHYVDGKKYFTNENVRVRQKKLELNVEKTKRMMFNKRKSEENEWNEEIKQGSGMCVGNRREEYIDVRDRDLGMEGTSRESARKIFEMGTTSSSGQRNAREECKRSNGLRVKAGKRAAKFKEKMDGTEECRILREYWRKKKNKEKKEREKNGSKMIEREEKEREDKLNEDGREIEWMKEIWKRREKGYRRRGVENRPLEISGGGYGGVLSTDYESKQTSVWCDSFPGGHPGPAANTALHSKERIIKSKRSHNQFSLFKGEHKEKQVVWEILNLLLMQIMANLVLERQSEERTPSRDKTNEEICWKIHFRGQLTAAAAVKQMNPRDKDCGNVLLSPEHVRYDPVFF</sequence>
<evidence type="ECO:0000256" key="1">
    <source>
        <dbReference type="SAM" id="MobiDB-lite"/>
    </source>
</evidence>
<feature type="region of interest" description="Disordered" evidence="1">
    <location>
        <begin position="253"/>
        <end position="275"/>
    </location>
</feature>
<evidence type="ECO:0000313" key="3">
    <source>
        <dbReference type="Proteomes" id="UP000719412"/>
    </source>
</evidence>
<keyword evidence="3" id="KW-1185">Reference proteome</keyword>
<dbReference type="EMBL" id="JABDTM020027663">
    <property type="protein sequence ID" value="KAH0810191.1"/>
    <property type="molecule type" value="Genomic_DNA"/>
</dbReference>
<feature type="compositionally biased region" description="Basic and acidic residues" evidence="1">
    <location>
        <begin position="256"/>
        <end position="275"/>
    </location>
</feature>
<protein>
    <submittedName>
        <fullName evidence="2">Uncharacterized protein</fullName>
    </submittedName>
</protein>
<dbReference type="AlphaFoldDB" id="A0A8J6H9F2"/>